<comment type="similarity">
    <text evidence="4 13">Belongs to the TrpB family.</text>
</comment>
<evidence type="ECO:0000256" key="2">
    <source>
        <dbReference type="ARBA" id="ARBA00004664"/>
    </source>
</evidence>
<comment type="cofactor">
    <cofactor evidence="1 13">
        <name>pyridoxal 5'-phosphate</name>
        <dbReference type="ChEBI" id="CHEBI:597326"/>
    </cofactor>
</comment>
<evidence type="ECO:0000256" key="7">
    <source>
        <dbReference type="ARBA" id="ARBA00022822"/>
    </source>
</evidence>
<keyword evidence="10 14" id="KW-0413">Isomerase</keyword>
<evidence type="ECO:0000256" key="4">
    <source>
        <dbReference type="ARBA" id="ARBA00009982"/>
    </source>
</evidence>
<dbReference type="Pfam" id="PF00291">
    <property type="entry name" value="PALP"/>
    <property type="match status" value="1"/>
</dbReference>
<dbReference type="PANTHER" id="PTHR48077">
    <property type="entry name" value="TRYPTOPHAN SYNTHASE-RELATED"/>
    <property type="match status" value="1"/>
</dbReference>
<dbReference type="Gene3D" id="3.20.20.70">
    <property type="entry name" value="Aldolase class I"/>
    <property type="match status" value="1"/>
</dbReference>
<evidence type="ECO:0000256" key="1">
    <source>
        <dbReference type="ARBA" id="ARBA00001933"/>
    </source>
</evidence>
<name>A0ABQ1VZD4_9BACL</name>
<dbReference type="InterPro" id="IPR006654">
    <property type="entry name" value="Trp_synth_beta"/>
</dbReference>
<organism evidence="17 18">
    <name type="scientific">Paenibacillus aceti</name>
    <dbReference type="NCBI Taxonomy" id="1820010"/>
    <lineage>
        <taxon>Bacteria</taxon>
        <taxon>Bacillati</taxon>
        <taxon>Bacillota</taxon>
        <taxon>Bacilli</taxon>
        <taxon>Bacillales</taxon>
        <taxon>Paenibacillaceae</taxon>
        <taxon>Paenibacillus</taxon>
    </lineage>
</organism>
<dbReference type="HAMAP" id="MF_00133">
    <property type="entry name" value="Trp_synth_beta"/>
    <property type="match status" value="1"/>
</dbReference>
<evidence type="ECO:0000256" key="5">
    <source>
        <dbReference type="ARBA" id="ARBA00011270"/>
    </source>
</evidence>
<dbReference type="SUPFAM" id="SSF51366">
    <property type="entry name" value="Ribulose-phoshate binding barrel"/>
    <property type="match status" value="1"/>
</dbReference>
<feature type="domain" description="N-(5'phosphoribosyl) anthranilate isomerase (PRAI)" evidence="16">
    <location>
        <begin position="8"/>
        <end position="219"/>
    </location>
</feature>
<evidence type="ECO:0000256" key="11">
    <source>
        <dbReference type="ARBA" id="ARBA00023239"/>
    </source>
</evidence>
<evidence type="ECO:0000256" key="12">
    <source>
        <dbReference type="ARBA" id="ARBA00049047"/>
    </source>
</evidence>
<evidence type="ECO:0000256" key="13">
    <source>
        <dbReference type="HAMAP-Rule" id="MF_00133"/>
    </source>
</evidence>
<comment type="similarity">
    <text evidence="14">Belongs to the TrpF family.</text>
</comment>
<dbReference type="Proteomes" id="UP000608420">
    <property type="component" value="Unassembled WGS sequence"/>
</dbReference>
<dbReference type="Pfam" id="PF00697">
    <property type="entry name" value="PRAI"/>
    <property type="match status" value="1"/>
</dbReference>
<comment type="caution">
    <text evidence="17">The sequence shown here is derived from an EMBL/GenBank/DDBJ whole genome shotgun (WGS) entry which is preliminary data.</text>
</comment>
<dbReference type="EMBL" id="BMIW01000021">
    <property type="protein sequence ID" value="GGG05312.1"/>
    <property type="molecule type" value="Genomic_DNA"/>
</dbReference>
<evidence type="ECO:0000256" key="6">
    <source>
        <dbReference type="ARBA" id="ARBA00022605"/>
    </source>
</evidence>
<dbReference type="SUPFAM" id="SSF53686">
    <property type="entry name" value="Tryptophan synthase beta subunit-like PLP-dependent enzymes"/>
    <property type="match status" value="1"/>
</dbReference>
<dbReference type="InterPro" id="IPR001926">
    <property type="entry name" value="TrpB-like_PALP"/>
</dbReference>
<dbReference type="PANTHER" id="PTHR48077:SF3">
    <property type="entry name" value="TRYPTOPHAN SYNTHASE"/>
    <property type="match status" value="1"/>
</dbReference>
<comment type="pathway">
    <text evidence="3 13">Amino-acid biosynthesis; L-tryptophan biosynthesis; L-tryptophan from chorismate: step 5/5.</text>
</comment>
<evidence type="ECO:0000256" key="14">
    <source>
        <dbReference type="HAMAP-Rule" id="MF_00135"/>
    </source>
</evidence>
<keyword evidence="6 14" id="KW-0028">Amino-acid biosynthesis</keyword>
<dbReference type="InterPro" id="IPR006653">
    <property type="entry name" value="Trp_synth_b_CS"/>
</dbReference>
<dbReference type="EC" id="5.3.1.24" evidence="14"/>
<dbReference type="HAMAP" id="MF_00135">
    <property type="entry name" value="PRAI"/>
    <property type="match status" value="1"/>
</dbReference>
<dbReference type="InterPro" id="IPR001240">
    <property type="entry name" value="PRAI_dom"/>
</dbReference>
<comment type="subunit">
    <text evidence="5 13">Tetramer of two alpha and two beta chains.</text>
</comment>
<evidence type="ECO:0000259" key="15">
    <source>
        <dbReference type="Pfam" id="PF00291"/>
    </source>
</evidence>
<evidence type="ECO:0000313" key="17">
    <source>
        <dbReference type="EMBL" id="GGG05312.1"/>
    </source>
</evidence>
<evidence type="ECO:0000256" key="3">
    <source>
        <dbReference type="ARBA" id="ARBA00004733"/>
    </source>
</evidence>
<dbReference type="InterPro" id="IPR011060">
    <property type="entry name" value="RibuloseP-bd_barrel"/>
</dbReference>
<sequence length="622" mass="68103">MNMAETTIKICGLQSVEVLKSMIRLPLDYVGFVFARSKRQVNADQASELVKVLREWKSARAPKSVGVFVNPEMSELAEITSRVGLDIIQLHGAESPEFCREAGSRLGVQVIKAFSVQENGTLHGGMNIEDYAGVVRGVLLDTYDPVYGGGSGVTFTWEKALPYQLWAREQGIPCWIAGGLHTDNVAELIMKMNPDGVDVSSGVETDGVKDLNKITAFVERVKGKMAQVPDEHGRFGPFGGRYVPETLMNALIELEESYKKFKDDPDFQAEIAYLLKQYSGRETPLYYAERLTETLGGAKIYLKREDLNHTGAHKINNAIGQGLLAKRMGKKKVIAETGAGQHGVATATVAALLGLECKVFMGEEDTKRQQLNVFRMKLLGAEVIPVLSGTRTLKDACNEALRYWVSQVEDTFYILGSATGPHPYPMMVRNFQRIIGDETRRQIMEAEGRLPDMLVAAVGGGSNAIGMFYPFIEDTSVQFVGAEAAGLGVDTEFHAATMTKGSKGVFQGSLSYLLQDEHGQVQPAHSISAGLDYPGIGPEHSYLKDIKRASYYPITDKEALDALQLLSRTEGIIPALESAHAVAQVMKMAPEMSREQIIVICLSGRGDKDVESIMAYTEGREA</sequence>
<accession>A0ABQ1VZD4</accession>
<comment type="pathway">
    <text evidence="2 14">Amino-acid biosynthesis; L-tryptophan biosynthesis; L-tryptophan from chorismate: step 3/5.</text>
</comment>
<gene>
    <name evidence="14" type="primary">trpF</name>
    <name evidence="13" type="synonym">trpB</name>
    <name evidence="17" type="ORF">GCM10010913_28900</name>
</gene>
<proteinExistence type="inferred from homology"/>
<feature type="domain" description="Tryptophan synthase beta chain-like PALP" evidence="15">
    <location>
        <begin position="280"/>
        <end position="604"/>
    </location>
</feature>
<dbReference type="Gene3D" id="3.40.50.1100">
    <property type="match status" value="2"/>
</dbReference>
<dbReference type="EC" id="4.2.1.20" evidence="13"/>
<dbReference type="CDD" id="cd06446">
    <property type="entry name" value="Trp-synth_B"/>
    <property type="match status" value="1"/>
</dbReference>
<dbReference type="InterPro" id="IPR036052">
    <property type="entry name" value="TrpB-like_PALP_sf"/>
</dbReference>
<comment type="catalytic activity">
    <reaction evidence="12 13">
        <text>(1S,2R)-1-C-(indol-3-yl)glycerol 3-phosphate + L-serine = D-glyceraldehyde 3-phosphate + L-tryptophan + H2O</text>
        <dbReference type="Rhea" id="RHEA:10532"/>
        <dbReference type="ChEBI" id="CHEBI:15377"/>
        <dbReference type="ChEBI" id="CHEBI:33384"/>
        <dbReference type="ChEBI" id="CHEBI:57912"/>
        <dbReference type="ChEBI" id="CHEBI:58866"/>
        <dbReference type="ChEBI" id="CHEBI:59776"/>
        <dbReference type="EC" id="4.2.1.20"/>
    </reaction>
</comment>
<evidence type="ECO:0000313" key="18">
    <source>
        <dbReference type="Proteomes" id="UP000608420"/>
    </source>
</evidence>
<dbReference type="CDD" id="cd00405">
    <property type="entry name" value="PRAI"/>
    <property type="match status" value="1"/>
</dbReference>
<evidence type="ECO:0000256" key="9">
    <source>
        <dbReference type="ARBA" id="ARBA00023141"/>
    </source>
</evidence>
<comment type="catalytic activity">
    <reaction evidence="14">
        <text>N-(5-phospho-beta-D-ribosyl)anthranilate = 1-(2-carboxyphenylamino)-1-deoxy-D-ribulose 5-phosphate</text>
        <dbReference type="Rhea" id="RHEA:21540"/>
        <dbReference type="ChEBI" id="CHEBI:18277"/>
        <dbReference type="ChEBI" id="CHEBI:58613"/>
        <dbReference type="EC" id="5.3.1.24"/>
    </reaction>
</comment>
<keyword evidence="9 14" id="KW-0057">Aromatic amino acid biosynthesis</keyword>
<protein>
    <recommendedName>
        <fullName evidence="13 14">Multifunctional fusion protein</fullName>
    </recommendedName>
    <domain>
        <recommendedName>
            <fullName evidence="14">N-(5'-phosphoribosyl)anthranilate isomerase</fullName>
            <shortName evidence="14">PRAI</shortName>
            <ecNumber evidence="14">5.3.1.24</ecNumber>
        </recommendedName>
    </domain>
    <domain>
        <recommendedName>
            <fullName evidence="13">Tryptophan synthase beta chain</fullName>
            <ecNumber evidence="13">4.2.1.20</ecNumber>
        </recommendedName>
    </domain>
</protein>
<dbReference type="InterPro" id="IPR013785">
    <property type="entry name" value="Aldolase_TIM"/>
</dbReference>
<keyword evidence="11 13" id="KW-0456">Lyase</keyword>
<keyword evidence="8 13" id="KW-0663">Pyridoxal phosphate</keyword>
<dbReference type="PROSITE" id="PS00168">
    <property type="entry name" value="TRP_SYNTHASE_BETA"/>
    <property type="match status" value="1"/>
</dbReference>
<comment type="function">
    <text evidence="13">The beta subunit is responsible for the synthesis of L-tryptophan from indole and L-serine.</text>
</comment>
<evidence type="ECO:0000256" key="10">
    <source>
        <dbReference type="ARBA" id="ARBA00023235"/>
    </source>
</evidence>
<dbReference type="NCBIfam" id="TIGR00263">
    <property type="entry name" value="trpB"/>
    <property type="match status" value="1"/>
</dbReference>
<evidence type="ECO:0000259" key="16">
    <source>
        <dbReference type="Pfam" id="PF00697"/>
    </source>
</evidence>
<dbReference type="InterPro" id="IPR023026">
    <property type="entry name" value="Trp_synth_beta/beta-like"/>
</dbReference>
<feature type="modified residue" description="N6-(pyridoxal phosphate)lysine" evidence="13">
    <location>
        <position position="314"/>
    </location>
</feature>
<evidence type="ECO:0000256" key="8">
    <source>
        <dbReference type="ARBA" id="ARBA00022898"/>
    </source>
</evidence>
<keyword evidence="18" id="KW-1185">Reference proteome</keyword>
<reference evidence="18" key="1">
    <citation type="journal article" date="2019" name="Int. J. Syst. Evol. Microbiol.">
        <title>The Global Catalogue of Microorganisms (GCM) 10K type strain sequencing project: providing services to taxonomists for standard genome sequencing and annotation.</title>
        <authorList>
            <consortium name="The Broad Institute Genomics Platform"/>
            <consortium name="The Broad Institute Genome Sequencing Center for Infectious Disease"/>
            <person name="Wu L."/>
            <person name="Ma J."/>
        </authorList>
    </citation>
    <scope>NUCLEOTIDE SEQUENCE [LARGE SCALE GENOMIC DNA]</scope>
    <source>
        <strain evidence="18">CGMCC 1.15420</strain>
    </source>
</reference>
<keyword evidence="7 14" id="KW-0822">Tryptophan biosynthesis</keyword>